<keyword evidence="8" id="KW-0029">Amino-acid transport</keyword>
<evidence type="ECO:0000256" key="8">
    <source>
        <dbReference type="ARBA" id="ARBA00022970"/>
    </source>
</evidence>
<keyword evidence="5 11" id="KW-0813">Transport</keyword>
<evidence type="ECO:0000256" key="6">
    <source>
        <dbReference type="ARBA" id="ARBA00022475"/>
    </source>
</evidence>
<dbReference type="Pfam" id="PF00528">
    <property type="entry name" value="BPD_transp_1"/>
    <property type="match status" value="1"/>
</dbReference>
<evidence type="ECO:0000256" key="5">
    <source>
        <dbReference type="ARBA" id="ARBA00022448"/>
    </source>
</evidence>
<sequence>MQTVTRHYNRLEQGTPSPCQTALRVIKPILQALCQMIILIAALLFLLDSGAKNMDYQWQWQRVSDYIAFYEEGRWWPAELLQGLTVTIKLSILSLVATMAIGLITALLRSSSSLVGRLLAFSYITLIRNTPLLVQVYVLYFILGPMLGLERFTTAVVALALFQGAYTAEVIRSGLNAIPKGQFEAAQALGMSKPYVYWDVILPQMLRRTLPALTNEAVSLVKNSSIVSVMAIFDLTTEARNIVAETAMPFEIWFTVAALYLCLTLTLSGVAAWLEHRFTLKHN</sequence>
<keyword evidence="14" id="KW-1185">Reference proteome</keyword>
<evidence type="ECO:0000256" key="9">
    <source>
        <dbReference type="ARBA" id="ARBA00022989"/>
    </source>
</evidence>
<comment type="function">
    <text evidence="1">Part of the binding-protein-dependent transport system for glutamine; probably responsible for the translocation of the substrate across the membrane.</text>
</comment>
<dbReference type="GO" id="GO:0043190">
    <property type="term" value="C:ATP-binding cassette (ABC) transporter complex"/>
    <property type="evidence" value="ECO:0007669"/>
    <property type="project" value="InterPro"/>
</dbReference>
<evidence type="ECO:0000259" key="12">
    <source>
        <dbReference type="PROSITE" id="PS50928"/>
    </source>
</evidence>
<evidence type="ECO:0000256" key="10">
    <source>
        <dbReference type="ARBA" id="ARBA00023136"/>
    </source>
</evidence>
<protein>
    <recommendedName>
        <fullName evidence="4">Putative glutamine transport system permease protein GlnP</fullName>
    </recommendedName>
</protein>
<proteinExistence type="inferred from homology"/>
<reference evidence="13 14" key="1">
    <citation type="submission" date="2020-04" db="EMBL/GenBank/DDBJ databases">
        <title>Vibrio sp. SM6, a novel species isolated from seawater.</title>
        <authorList>
            <person name="Wang X."/>
        </authorList>
    </citation>
    <scope>NUCLEOTIDE SEQUENCE [LARGE SCALE GENOMIC DNA]</scope>
    <source>
        <strain evidence="13 14">SM6</strain>
    </source>
</reference>
<organism evidence="13 14">
    <name type="scientific">Vibrio agarilyticus</name>
    <dbReference type="NCBI Taxonomy" id="2726741"/>
    <lineage>
        <taxon>Bacteria</taxon>
        <taxon>Pseudomonadati</taxon>
        <taxon>Pseudomonadota</taxon>
        <taxon>Gammaproteobacteria</taxon>
        <taxon>Vibrionales</taxon>
        <taxon>Vibrionaceae</taxon>
        <taxon>Vibrio</taxon>
    </lineage>
</organism>
<evidence type="ECO:0000256" key="3">
    <source>
        <dbReference type="ARBA" id="ARBA00010072"/>
    </source>
</evidence>
<feature type="transmembrane region" description="Helical" evidence="11">
    <location>
        <begin position="29"/>
        <end position="47"/>
    </location>
</feature>
<feature type="transmembrane region" description="Helical" evidence="11">
    <location>
        <begin position="86"/>
        <end position="108"/>
    </location>
</feature>
<comment type="caution">
    <text evidence="13">The sequence shown here is derived from an EMBL/GenBank/DDBJ whole genome shotgun (WGS) entry which is preliminary data.</text>
</comment>
<dbReference type="GO" id="GO:0022857">
    <property type="term" value="F:transmembrane transporter activity"/>
    <property type="evidence" value="ECO:0007669"/>
    <property type="project" value="InterPro"/>
</dbReference>
<dbReference type="Proteomes" id="UP000535589">
    <property type="component" value="Unassembled WGS sequence"/>
</dbReference>
<dbReference type="SUPFAM" id="SSF161098">
    <property type="entry name" value="MetI-like"/>
    <property type="match status" value="1"/>
</dbReference>
<keyword evidence="7 11" id="KW-0812">Transmembrane</keyword>
<dbReference type="FunFam" id="1.10.3720.10:FF:000033">
    <property type="entry name" value="Polar amino acid ABC transporter permease"/>
    <property type="match status" value="1"/>
</dbReference>
<dbReference type="InterPro" id="IPR035906">
    <property type="entry name" value="MetI-like_sf"/>
</dbReference>
<evidence type="ECO:0000256" key="4">
    <source>
        <dbReference type="ARBA" id="ARBA00016506"/>
    </source>
</evidence>
<evidence type="ECO:0000313" key="13">
    <source>
        <dbReference type="EMBL" id="NLS13425.1"/>
    </source>
</evidence>
<comment type="similarity">
    <text evidence="3">Belongs to the binding-protein-dependent transport system permease family. HisMQ subfamily.</text>
</comment>
<dbReference type="PROSITE" id="PS50928">
    <property type="entry name" value="ABC_TM1"/>
    <property type="match status" value="1"/>
</dbReference>
<dbReference type="NCBIfam" id="TIGR01726">
    <property type="entry name" value="HEQRo_perm_3TM"/>
    <property type="match status" value="1"/>
</dbReference>
<keyword evidence="10 11" id="KW-0472">Membrane</keyword>
<dbReference type="CDD" id="cd06261">
    <property type="entry name" value="TM_PBP2"/>
    <property type="match status" value="1"/>
</dbReference>
<dbReference type="EMBL" id="JABAIK010000009">
    <property type="protein sequence ID" value="NLS13425.1"/>
    <property type="molecule type" value="Genomic_DNA"/>
</dbReference>
<evidence type="ECO:0000256" key="2">
    <source>
        <dbReference type="ARBA" id="ARBA00004429"/>
    </source>
</evidence>
<feature type="transmembrane region" description="Helical" evidence="11">
    <location>
        <begin position="120"/>
        <end position="143"/>
    </location>
</feature>
<dbReference type="InterPro" id="IPR010065">
    <property type="entry name" value="AA_ABC_transptr_permease_3TM"/>
</dbReference>
<keyword evidence="6" id="KW-1003">Cell membrane</keyword>
<evidence type="ECO:0000256" key="1">
    <source>
        <dbReference type="ARBA" id="ARBA00003159"/>
    </source>
</evidence>
<accession>A0A7X8TRG6</accession>
<evidence type="ECO:0000313" key="14">
    <source>
        <dbReference type="Proteomes" id="UP000535589"/>
    </source>
</evidence>
<evidence type="ECO:0000256" key="11">
    <source>
        <dbReference type="RuleBase" id="RU363032"/>
    </source>
</evidence>
<evidence type="ECO:0000256" key="7">
    <source>
        <dbReference type="ARBA" id="ARBA00022692"/>
    </source>
</evidence>
<comment type="subcellular location">
    <subcellularLocation>
        <location evidence="2">Cell inner membrane</location>
        <topology evidence="2">Multi-pass membrane protein</topology>
    </subcellularLocation>
    <subcellularLocation>
        <location evidence="11">Cell membrane</location>
        <topology evidence="11">Multi-pass membrane protein</topology>
    </subcellularLocation>
</comment>
<dbReference type="GO" id="GO:0006865">
    <property type="term" value="P:amino acid transport"/>
    <property type="evidence" value="ECO:0007669"/>
    <property type="project" value="UniProtKB-KW"/>
</dbReference>
<feature type="transmembrane region" description="Helical" evidence="11">
    <location>
        <begin position="252"/>
        <end position="274"/>
    </location>
</feature>
<dbReference type="InterPro" id="IPR043429">
    <property type="entry name" value="ArtM/GltK/GlnP/TcyL/YhdX-like"/>
</dbReference>
<dbReference type="AlphaFoldDB" id="A0A7X8TRG6"/>
<dbReference type="PANTHER" id="PTHR30614:SF20">
    <property type="entry name" value="GLUTAMINE TRANSPORT SYSTEM PERMEASE PROTEIN GLNP"/>
    <property type="match status" value="1"/>
</dbReference>
<feature type="domain" description="ABC transmembrane type-1" evidence="12">
    <location>
        <begin position="84"/>
        <end position="271"/>
    </location>
</feature>
<keyword evidence="9 11" id="KW-1133">Transmembrane helix</keyword>
<dbReference type="InterPro" id="IPR000515">
    <property type="entry name" value="MetI-like"/>
</dbReference>
<dbReference type="PANTHER" id="PTHR30614">
    <property type="entry name" value="MEMBRANE COMPONENT OF AMINO ACID ABC TRANSPORTER"/>
    <property type="match status" value="1"/>
</dbReference>
<name>A0A7X8TRG6_9VIBR</name>
<gene>
    <name evidence="13" type="ORF">HGP28_11025</name>
</gene>
<dbReference type="Gene3D" id="1.10.3720.10">
    <property type="entry name" value="MetI-like"/>
    <property type="match status" value="1"/>
</dbReference>